<dbReference type="OrthoDB" id="5213630at2759"/>
<evidence type="ECO:0000313" key="3">
    <source>
        <dbReference type="EMBL" id="KOS48577.1"/>
    </source>
</evidence>
<protein>
    <submittedName>
        <fullName evidence="3">Uncharacterized protein</fullName>
    </submittedName>
</protein>
<sequence>MEQPPDITGHGHQATPNTIIMATDKSHPDSKFKRAFYENPAPLPVSSLPEAQEPRPGPQQHAREAEPSLPSHPEPPHDASHWHRKYLQQEQELAAERAEKDQLQTAHRKAKDEVLFWEKCSRNAKSLEEERQEHSKTRLTLQHKQQDARKWHLLLQDANNKMGAAMNRHQVRHQLEDAEITTRVTCLRLDIRNFCLDYGELDDHDPRISNSSFSLLQKYLKIPEHTLEAYIKSPLARPSIIRAFIWAFLEKRVFHRFCWAPTDVGNAIHILHGLIEPSEEDFSDADAEIERNRIIWRANTTNMLLESMPESPDREYHSQQEFVSQMAQRIAEMLEPIVYRKKRDLIERLSTLLVDSLALDQALSQQVAMWRWYFPSQIPCQFDKTIHASTHKRQKGQTYEVQLVLAPALMKRGMSSGDGFLVNELQVKMEVELQAKMEVELDLPPPVGKSSRSRRDVLNSIFRSGKVAHPEHPPP</sequence>
<reference evidence="3 4" key="1">
    <citation type="submission" date="2015-08" db="EMBL/GenBank/DDBJ databases">
        <title>Genome sequencing of Penicillium nordicum.</title>
        <authorList>
            <person name="Nguyen H.D."/>
            <person name="Seifert K.A."/>
        </authorList>
    </citation>
    <scope>NUCLEOTIDE SEQUENCE [LARGE SCALE GENOMIC DNA]</scope>
    <source>
        <strain evidence="3 4">DAOMC 185683</strain>
    </source>
</reference>
<dbReference type="AlphaFoldDB" id="A0A0M8PDA3"/>
<dbReference type="STRING" id="229535.A0A0M8PDA3"/>
<evidence type="ECO:0000256" key="2">
    <source>
        <dbReference type="SAM" id="MobiDB-lite"/>
    </source>
</evidence>
<feature type="compositionally biased region" description="Basic and acidic residues" evidence="2">
    <location>
        <begin position="24"/>
        <end position="36"/>
    </location>
</feature>
<keyword evidence="4" id="KW-1185">Reference proteome</keyword>
<feature type="coiled-coil region" evidence="1">
    <location>
        <begin position="86"/>
        <end position="144"/>
    </location>
</feature>
<evidence type="ECO:0000313" key="4">
    <source>
        <dbReference type="Proteomes" id="UP000037696"/>
    </source>
</evidence>
<feature type="region of interest" description="Disordered" evidence="2">
    <location>
        <begin position="1"/>
        <end position="81"/>
    </location>
</feature>
<dbReference type="Proteomes" id="UP000037696">
    <property type="component" value="Unassembled WGS sequence"/>
</dbReference>
<gene>
    <name evidence="3" type="ORF">ACN38_g440</name>
</gene>
<comment type="caution">
    <text evidence="3">The sequence shown here is derived from an EMBL/GenBank/DDBJ whole genome shotgun (WGS) entry which is preliminary data.</text>
</comment>
<keyword evidence="1" id="KW-0175">Coiled coil</keyword>
<dbReference type="EMBL" id="LHQQ01000004">
    <property type="protein sequence ID" value="KOS48577.1"/>
    <property type="molecule type" value="Genomic_DNA"/>
</dbReference>
<evidence type="ECO:0000256" key="1">
    <source>
        <dbReference type="SAM" id="Coils"/>
    </source>
</evidence>
<proteinExistence type="predicted"/>
<accession>A0A0M8PDA3</accession>
<name>A0A0M8PDA3_9EURO</name>
<organism evidence="3 4">
    <name type="scientific">Penicillium nordicum</name>
    <dbReference type="NCBI Taxonomy" id="229535"/>
    <lineage>
        <taxon>Eukaryota</taxon>
        <taxon>Fungi</taxon>
        <taxon>Dikarya</taxon>
        <taxon>Ascomycota</taxon>
        <taxon>Pezizomycotina</taxon>
        <taxon>Eurotiomycetes</taxon>
        <taxon>Eurotiomycetidae</taxon>
        <taxon>Eurotiales</taxon>
        <taxon>Aspergillaceae</taxon>
        <taxon>Penicillium</taxon>
    </lineage>
</organism>